<evidence type="ECO:0000313" key="1">
    <source>
        <dbReference type="EMBL" id="NHE57956.1"/>
    </source>
</evidence>
<organism evidence="1 2">
    <name type="scientific">Cyclobacterium plantarum</name>
    <dbReference type="NCBI Taxonomy" id="2716263"/>
    <lineage>
        <taxon>Bacteria</taxon>
        <taxon>Pseudomonadati</taxon>
        <taxon>Bacteroidota</taxon>
        <taxon>Cytophagia</taxon>
        <taxon>Cytophagales</taxon>
        <taxon>Cyclobacteriaceae</taxon>
        <taxon>Cyclobacterium</taxon>
    </lineage>
</organism>
<sequence>MSIEQIIYDTLKDSVPVNNIFNGNIFPLTGSNGKKLPILLYQIYQVEAEATKKTASLKDTYLLKLNIFSEDYADVVNSISVLKVLFDNKTYVDIDDNILIDLIRFDSYTDEFQENSEVHFRTMNFNVFVFTKDA</sequence>
<gene>
    <name evidence="1" type="ORF">G9Q97_14165</name>
</gene>
<reference evidence="1 2" key="1">
    <citation type="submission" date="2020-03" db="EMBL/GenBank/DDBJ databases">
        <title>Cyclobacterium plantarum sp. nov., a marine bacterium isolated from a coastal-marine wetland.</title>
        <authorList>
            <person name="Sanchez-Porro C."/>
            <person name="Ventosa A."/>
            <person name="Amoozegar M."/>
        </authorList>
    </citation>
    <scope>NUCLEOTIDE SEQUENCE [LARGE SCALE GENOMIC DNA]</scope>
    <source>
        <strain evidence="1 2">GBPx2</strain>
    </source>
</reference>
<keyword evidence="2" id="KW-1185">Reference proteome</keyword>
<accession>A0ABX0HBZ8</accession>
<name>A0ABX0HBZ8_9BACT</name>
<dbReference type="Proteomes" id="UP000649799">
    <property type="component" value="Unassembled WGS sequence"/>
</dbReference>
<dbReference type="EMBL" id="JAANYN010000005">
    <property type="protein sequence ID" value="NHE57956.1"/>
    <property type="molecule type" value="Genomic_DNA"/>
</dbReference>
<comment type="caution">
    <text evidence="1">The sequence shown here is derived from an EMBL/GenBank/DDBJ whole genome shotgun (WGS) entry which is preliminary data.</text>
</comment>
<protein>
    <recommendedName>
        <fullName evidence="3">DUF3168 domain-containing protein</fullName>
    </recommendedName>
</protein>
<dbReference type="RefSeq" id="WP_166147891.1">
    <property type="nucleotide sequence ID" value="NZ_JAANYN010000005.1"/>
</dbReference>
<evidence type="ECO:0000313" key="2">
    <source>
        <dbReference type="Proteomes" id="UP000649799"/>
    </source>
</evidence>
<evidence type="ECO:0008006" key="3">
    <source>
        <dbReference type="Google" id="ProtNLM"/>
    </source>
</evidence>
<proteinExistence type="predicted"/>